<comment type="caution">
    <text evidence="6">The sequence shown here is derived from an EMBL/GenBank/DDBJ whole genome shotgun (WGS) entry which is preliminary data.</text>
</comment>
<evidence type="ECO:0000313" key="7">
    <source>
        <dbReference type="Proteomes" id="UP000320811"/>
    </source>
</evidence>
<evidence type="ECO:0000256" key="1">
    <source>
        <dbReference type="ARBA" id="ARBA00007806"/>
    </source>
</evidence>
<evidence type="ECO:0000259" key="3">
    <source>
        <dbReference type="Pfam" id="PF13802"/>
    </source>
</evidence>
<dbReference type="CDD" id="cd06596">
    <property type="entry name" value="GH31_CPE1046"/>
    <property type="match status" value="1"/>
</dbReference>
<dbReference type="GO" id="GO:0005975">
    <property type="term" value="P:carbohydrate metabolic process"/>
    <property type="evidence" value="ECO:0007669"/>
    <property type="project" value="InterPro"/>
</dbReference>
<organism evidence="6 7">
    <name type="scientific">Chitinophaga polysaccharea</name>
    <dbReference type="NCBI Taxonomy" id="1293035"/>
    <lineage>
        <taxon>Bacteria</taxon>
        <taxon>Pseudomonadati</taxon>
        <taxon>Bacteroidota</taxon>
        <taxon>Chitinophagia</taxon>
        <taxon>Chitinophagales</taxon>
        <taxon>Chitinophagaceae</taxon>
        <taxon>Chitinophaga</taxon>
    </lineage>
</organism>
<dbReference type="SUPFAM" id="SSF51011">
    <property type="entry name" value="Glycosyl hydrolase domain"/>
    <property type="match status" value="1"/>
</dbReference>
<dbReference type="Proteomes" id="UP000320811">
    <property type="component" value="Unassembled WGS sequence"/>
</dbReference>
<evidence type="ECO:0000259" key="4">
    <source>
        <dbReference type="Pfam" id="PF17137"/>
    </source>
</evidence>
<feature type="domain" description="Glycosyl hydrolase family 31 C-terminal" evidence="5">
    <location>
        <begin position="868"/>
        <end position="957"/>
    </location>
</feature>
<dbReference type="Gene3D" id="3.20.20.80">
    <property type="entry name" value="Glycosidases"/>
    <property type="match status" value="1"/>
</dbReference>
<dbReference type="Pfam" id="PF21365">
    <property type="entry name" value="Glyco_hydro_31_3rd"/>
    <property type="match status" value="1"/>
</dbReference>
<dbReference type="PANTHER" id="PTHR43863:SF2">
    <property type="entry name" value="MALTASE-GLUCOAMYLASE"/>
    <property type="match status" value="1"/>
</dbReference>
<dbReference type="Gene3D" id="2.60.120.200">
    <property type="match status" value="1"/>
</dbReference>
<evidence type="ECO:0000259" key="2">
    <source>
        <dbReference type="Pfam" id="PF01055"/>
    </source>
</evidence>
<reference evidence="6 7" key="1">
    <citation type="submission" date="2019-06" db="EMBL/GenBank/DDBJ databases">
        <title>Sorghum-associated microbial communities from plants grown in Nebraska, USA.</title>
        <authorList>
            <person name="Schachtman D."/>
        </authorList>
    </citation>
    <scope>NUCLEOTIDE SEQUENCE [LARGE SCALE GENOMIC DNA]</scope>
    <source>
        <strain evidence="6 7">1209</strain>
    </source>
</reference>
<feature type="domain" description="DUF5110" evidence="4">
    <location>
        <begin position="973"/>
        <end position="1041"/>
    </location>
</feature>
<dbReference type="Pfam" id="PF13802">
    <property type="entry name" value="Gal_mutarotas_2"/>
    <property type="match status" value="1"/>
</dbReference>
<gene>
    <name evidence="6" type="ORF">FHW36_103162</name>
</gene>
<dbReference type="Gene3D" id="2.60.40.1180">
    <property type="entry name" value="Golgi alpha-mannosidase II"/>
    <property type="match status" value="2"/>
</dbReference>
<dbReference type="CDD" id="cd14752">
    <property type="entry name" value="GH31_N"/>
    <property type="match status" value="1"/>
</dbReference>
<dbReference type="InterPro" id="IPR013780">
    <property type="entry name" value="Glyco_hydro_b"/>
</dbReference>
<evidence type="ECO:0000259" key="5">
    <source>
        <dbReference type="Pfam" id="PF21365"/>
    </source>
</evidence>
<dbReference type="InterPro" id="IPR011013">
    <property type="entry name" value="Gal_mutarotase_sf_dom"/>
</dbReference>
<sequence length="1101" mass="123231">MATPRMTATSAGIRRKVARMSFSLPMAGMGHYNNIILGFLPVSRNFFDFNGEQFMKKALLFALLAVAGRQAMAQNAPVDTRVFWAEHFNTGDLPDGWKNIDSSHKQLNWIVTNQPYPGSFEYQQQAPPIASKSRGYHLQFQAGYFVDEDQPSWVKKKEYPDTWVQTAPINCAGKSSVILRFQHTFRYNNAFAAPGAALLAGVSTDGIHWTDFNVMNNVPAANDMFIPINQELNITKIAAHQPQVYIRFYWKGFYSWYWMIDDIELAEGYKKDLALTRLTSHTEEKNTFTQADELAITVKNSGIDAIKSAFTVRCNIDQRPPVTVTVPANKKGLQPGQELSIKFPATDLTDRPMHNVAFVLQYPEDEHRANDSLRVHINANASHIGNVTGFQAAGANEFDIRAGLSAFKLIFYADDIFRLWMAPDGEFTDPAGNDIVVMNQPGKVTLSSSDKGAYYQVKSNSCVVRVYKQPLRFALYDITNTRAIWEESTPLTFGSVTTQTMKRQPDEYFYGGGMQNGYFSHRGQEILIEKGNGWDNGGRPNPAPFYMSTAGYGAFRNTFDVGKYDFRDTLQFKHNENRFDCFYFYGPSLKQILDGYTRVTGRPFLMPRWALSLGDANCYNRGGAGTDSKAYKGTGTTGTTPDVIKLVADKYIENDMPRGWILPNDGYGCGYTKLDSTIMELHKRGFYTGLWTENGVDKIAKEVGVYGSRLAKLDVAWVGPGYKFALDGCKAAYEGIENNSNARGYIWSVMGWAGTQRYSTVWSGDQSGNWEYIRFHIPTVIGAGLSAQNAATGDVDGIFRGSDSTYVRDLQWKCFTPVLMVMNGWAKKNKQPYLQGETNTATNRKYLQLKMRLTPYMYTLCADAHATGVPASRAMILEFPEDTVCRGTSTQYQFMNGPSLLVAPVYKSEGKRDSIYLPAGTWYDYWDGTAYTGATVLNNYNAPLDKLPLFVKQGAIIPMYPQMNYDGEKKTDTLTLDIYPAGKSSFDLYEDDGLTREYKNGVFARTMIEVDATQGTRITINAARGTYTGINKQRAYVLQVHRATAPKKVMVNGQAVKVYSSQPAFDKAATGCFFNASDKKGTLHIKTSYLDTATTQQIDIQ</sequence>
<dbReference type="InterPro" id="IPR051816">
    <property type="entry name" value="Glycosyl_Hydrolase_31"/>
</dbReference>
<proteinExistence type="inferred from homology"/>
<dbReference type="InterPro" id="IPR000322">
    <property type="entry name" value="Glyco_hydro_31_TIM"/>
</dbReference>
<dbReference type="EMBL" id="VIWO01000003">
    <property type="protein sequence ID" value="TWF41358.1"/>
    <property type="molecule type" value="Genomic_DNA"/>
</dbReference>
<feature type="domain" description="Glycoside hydrolase family 31 TIM barrel" evidence="2">
    <location>
        <begin position="729"/>
        <end position="860"/>
    </location>
</feature>
<keyword evidence="7" id="KW-1185">Reference proteome</keyword>
<dbReference type="Gene3D" id="2.60.40.1760">
    <property type="entry name" value="glycosyl hydrolase (family 31)"/>
    <property type="match status" value="1"/>
</dbReference>
<dbReference type="PANTHER" id="PTHR43863">
    <property type="entry name" value="HYDROLASE, PUTATIVE (AFU_ORTHOLOGUE AFUA_1G03140)-RELATED"/>
    <property type="match status" value="1"/>
</dbReference>
<evidence type="ECO:0000313" key="6">
    <source>
        <dbReference type="EMBL" id="TWF41358.1"/>
    </source>
</evidence>
<dbReference type="InterPro" id="IPR048395">
    <property type="entry name" value="Glyco_hydro_31_C"/>
</dbReference>
<keyword evidence="6" id="KW-0378">Hydrolase</keyword>
<feature type="domain" description="Glycoside hydrolase family 31 N-terminal" evidence="3">
    <location>
        <begin position="407"/>
        <end position="559"/>
    </location>
</feature>
<dbReference type="InterPro" id="IPR033403">
    <property type="entry name" value="DUF5110"/>
</dbReference>
<dbReference type="InterPro" id="IPR017853">
    <property type="entry name" value="GH"/>
</dbReference>
<dbReference type="GO" id="GO:0030246">
    <property type="term" value="F:carbohydrate binding"/>
    <property type="evidence" value="ECO:0007669"/>
    <property type="project" value="InterPro"/>
</dbReference>
<dbReference type="Pfam" id="PF01055">
    <property type="entry name" value="Glyco_hydro_31_2nd"/>
    <property type="match status" value="1"/>
</dbReference>
<protein>
    <submittedName>
        <fullName evidence="6">Alpha-glucosidase (Family GH31 glycosyl hydrolase)</fullName>
    </submittedName>
</protein>
<dbReference type="InterPro" id="IPR025887">
    <property type="entry name" value="Glyco_hydro_31_N_dom"/>
</dbReference>
<name>A0A561PTG0_9BACT</name>
<accession>A0A561PTG0</accession>
<dbReference type="AlphaFoldDB" id="A0A561PTG0"/>
<dbReference type="GO" id="GO:0004553">
    <property type="term" value="F:hydrolase activity, hydrolyzing O-glycosyl compounds"/>
    <property type="evidence" value="ECO:0007669"/>
    <property type="project" value="InterPro"/>
</dbReference>
<dbReference type="SUPFAM" id="SSF74650">
    <property type="entry name" value="Galactose mutarotase-like"/>
    <property type="match status" value="1"/>
</dbReference>
<dbReference type="Pfam" id="PF17137">
    <property type="entry name" value="DUF5110"/>
    <property type="match status" value="1"/>
</dbReference>
<comment type="similarity">
    <text evidence="1">Belongs to the glycosyl hydrolase 31 family.</text>
</comment>
<dbReference type="SUPFAM" id="SSF51445">
    <property type="entry name" value="(Trans)glycosidases"/>
    <property type="match status" value="1"/>
</dbReference>